<name>A0AAV6VRZ5_9ARAC</name>
<feature type="region of interest" description="Disordered" evidence="1">
    <location>
        <begin position="1"/>
        <end position="27"/>
    </location>
</feature>
<organism evidence="2 3">
    <name type="scientific">Oedothorax gibbosus</name>
    <dbReference type="NCBI Taxonomy" id="931172"/>
    <lineage>
        <taxon>Eukaryota</taxon>
        <taxon>Metazoa</taxon>
        <taxon>Ecdysozoa</taxon>
        <taxon>Arthropoda</taxon>
        <taxon>Chelicerata</taxon>
        <taxon>Arachnida</taxon>
        <taxon>Araneae</taxon>
        <taxon>Araneomorphae</taxon>
        <taxon>Entelegynae</taxon>
        <taxon>Araneoidea</taxon>
        <taxon>Linyphiidae</taxon>
        <taxon>Erigoninae</taxon>
        <taxon>Oedothorax</taxon>
    </lineage>
</organism>
<reference evidence="2 3" key="1">
    <citation type="journal article" date="2022" name="Nat. Ecol. Evol.">
        <title>A masculinizing supergene underlies an exaggerated male reproductive morph in a spider.</title>
        <authorList>
            <person name="Hendrickx F."/>
            <person name="De Corte Z."/>
            <person name="Sonet G."/>
            <person name="Van Belleghem S.M."/>
            <person name="Kostlbacher S."/>
            <person name="Vangestel C."/>
        </authorList>
    </citation>
    <scope>NUCLEOTIDE SEQUENCE [LARGE SCALE GENOMIC DNA]</scope>
    <source>
        <strain evidence="2">W744_W776</strain>
    </source>
</reference>
<protein>
    <submittedName>
        <fullName evidence="2">Uncharacterized protein</fullName>
    </submittedName>
</protein>
<evidence type="ECO:0000313" key="2">
    <source>
        <dbReference type="EMBL" id="KAG8198556.1"/>
    </source>
</evidence>
<gene>
    <name evidence="2" type="ORF">JTE90_026456</name>
</gene>
<sequence>MHIHPNTYKNAFNLTNRTTQSGSGSPIKRKSCGILQKAYPIESSFLKSRIHTLLRQLPKIDGFLWGNSFPFEAEARLRLIHCNSLKQYLKKGPRMAGSIRHRHLDLSQASTMQLSLSRMMAP</sequence>
<dbReference type="AlphaFoldDB" id="A0AAV6VRZ5"/>
<evidence type="ECO:0000313" key="3">
    <source>
        <dbReference type="Proteomes" id="UP000827092"/>
    </source>
</evidence>
<comment type="caution">
    <text evidence="2">The sequence shown here is derived from an EMBL/GenBank/DDBJ whole genome shotgun (WGS) entry which is preliminary data.</text>
</comment>
<feature type="compositionally biased region" description="Polar residues" evidence="1">
    <location>
        <begin position="7"/>
        <end position="24"/>
    </location>
</feature>
<accession>A0AAV6VRZ5</accession>
<keyword evidence="3" id="KW-1185">Reference proteome</keyword>
<proteinExistence type="predicted"/>
<evidence type="ECO:0000256" key="1">
    <source>
        <dbReference type="SAM" id="MobiDB-lite"/>
    </source>
</evidence>
<dbReference type="EMBL" id="JAFNEN010000038">
    <property type="protein sequence ID" value="KAG8198556.1"/>
    <property type="molecule type" value="Genomic_DNA"/>
</dbReference>
<dbReference type="Proteomes" id="UP000827092">
    <property type="component" value="Unassembled WGS sequence"/>
</dbReference>